<keyword evidence="2" id="KW-1185">Reference proteome</keyword>
<organism evidence="1 2">
    <name type="scientific">Desulfotomaculum nigrificans (strain DSM 14880 / VKM B-2319 / CO-1-SRB)</name>
    <name type="common">Desulfotomaculum carboxydivorans</name>
    <dbReference type="NCBI Taxonomy" id="868595"/>
    <lineage>
        <taxon>Bacteria</taxon>
        <taxon>Bacillati</taxon>
        <taxon>Bacillota</taxon>
        <taxon>Clostridia</taxon>
        <taxon>Eubacteriales</taxon>
        <taxon>Desulfotomaculaceae</taxon>
        <taxon>Desulfotomaculum</taxon>
    </lineage>
</organism>
<dbReference type="HOGENOM" id="CLU_2878483_0_0_9"/>
<sequence length="63" mass="7053">MVNTNNPAELENCIENAQKCMMDIGKIIDQLPANASQKSQLSQLCKKTGVLLEEAKQRCEQLF</sequence>
<reference evidence="1 2" key="1">
    <citation type="submission" date="2011-05" db="EMBL/GenBank/DDBJ databases">
        <title>Complete sequence of Desulfotomaculum carboxydivorans CO-1-SRB.</title>
        <authorList>
            <consortium name="US DOE Joint Genome Institute"/>
            <person name="Lucas S."/>
            <person name="Han J."/>
            <person name="Lapidus A."/>
            <person name="Cheng J.-F."/>
            <person name="Goodwin L."/>
            <person name="Pitluck S."/>
            <person name="Peters L."/>
            <person name="Mikhailova N."/>
            <person name="Lu M."/>
            <person name="Han C."/>
            <person name="Tapia R."/>
            <person name="Land M."/>
            <person name="Hauser L."/>
            <person name="Kyrpides N."/>
            <person name="Ivanova N."/>
            <person name="Pagani I."/>
            <person name="Stams A."/>
            <person name="Plugge C."/>
            <person name="Muyzer G."/>
            <person name="Kuever J."/>
            <person name="Parshina S."/>
            <person name="Ivanova A."/>
            <person name="Nazina T."/>
            <person name="Woyke T."/>
        </authorList>
    </citation>
    <scope>NUCLEOTIDE SEQUENCE [LARGE SCALE GENOMIC DNA]</scope>
    <source>
        <strain evidence="2">DSM 14880 / VKM B-2319 / CO-1-SRB</strain>
    </source>
</reference>
<dbReference type="AlphaFoldDB" id="F6B322"/>
<name>F6B322_DESCC</name>
<dbReference type="KEGG" id="dca:Desca_1056"/>
<accession>F6B322</accession>
<evidence type="ECO:0000313" key="1">
    <source>
        <dbReference type="EMBL" id="AEF93926.1"/>
    </source>
</evidence>
<evidence type="ECO:0000313" key="2">
    <source>
        <dbReference type="Proteomes" id="UP000009226"/>
    </source>
</evidence>
<proteinExistence type="predicted"/>
<protein>
    <submittedName>
        <fullName evidence="1">Uncharacterized protein</fullName>
    </submittedName>
</protein>
<dbReference type="RefSeq" id="WP_003543046.1">
    <property type="nucleotide sequence ID" value="NC_015565.1"/>
</dbReference>
<dbReference type="EMBL" id="CP002736">
    <property type="protein sequence ID" value="AEF93926.1"/>
    <property type="molecule type" value="Genomic_DNA"/>
</dbReference>
<dbReference type="STRING" id="868595.Desca_1056"/>
<dbReference type="Proteomes" id="UP000009226">
    <property type="component" value="Chromosome"/>
</dbReference>
<gene>
    <name evidence="1" type="ordered locus">Desca_1056</name>
</gene>